<dbReference type="InterPro" id="IPR023214">
    <property type="entry name" value="HAD_sf"/>
</dbReference>
<proteinExistence type="predicted"/>
<gene>
    <name evidence="1" type="ORF">AQZ59_00161</name>
    <name evidence="2" type="ORF">QP858_01820</name>
</gene>
<keyword evidence="1" id="KW-0378">Hydrolase</keyword>
<dbReference type="SUPFAM" id="SSF56784">
    <property type="entry name" value="HAD-like"/>
    <property type="match status" value="1"/>
</dbReference>
<dbReference type="Proteomes" id="UP000054404">
    <property type="component" value="Unassembled WGS sequence"/>
</dbReference>
<accession>A0A0W1KLG1</accession>
<evidence type="ECO:0000313" key="3">
    <source>
        <dbReference type="Proteomes" id="UP000054404"/>
    </source>
</evidence>
<dbReference type="STRING" id="59561.AQZ59_00161"/>
<dbReference type="EMBL" id="LNIZ01000001">
    <property type="protein sequence ID" value="KTF04859.1"/>
    <property type="molecule type" value="Genomic_DNA"/>
</dbReference>
<sequence length="242" mass="26057">MIKAVLFDLDGTLTDSAPVVTSTLAATMKALAGVDLPLEAFRKYLGPPLKASFGDLGVPADQVQDYIDEYRRRYSAVGNDVDLFAGTRELLERLHDDGFALGLATSKFQRSARGVCEHLGIAHLFTAVCGDTTEKNLFGKAEVVQSALNELRAKGVLAAGAGQLTGSAEVPASSPTSGPWRDDVIMVGDRIYDIEGAGVHGVRTILVEWADSWPEERELAWATVSTPHELRELLLDTRANGF</sequence>
<reference evidence="2" key="2">
    <citation type="submission" date="2023-05" db="EMBL/GenBank/DDBJ databases">
        <title>Genomic Catalog of Human Bladder Bacteria.</title>
        <authorList>
            <person name="Du J."/>
        </authorList>
    </citation>
    <scope>NUCLEOTIDE SEQUENCE</scope>
    <source>
        <strain evidence="2">UMB1304A</strain>
    </source>
</reference>
<dbReference type="PANTHER" id="PTHR43434">
    <property type="entry name" value="PHOSPHOGLYCOLATE PHOSPHATASE"/>
    <property type="match status" value="1"/>
</dbReference>
<name>A0A0W1KLG1_9ACTO</name>
<dbReference type="InterPro" id="IPR041492">
    <property type="entry name" value="HAD_2"/>
</dbReference>
<evidence type="ECO:0000313" key="2">
    <source>
        <dbReference type="EMBL" id="MDK8601197.1"/>
    </source>
</evidence>
<comment type="caution">
    <text evidence="1">The sequence shown here is derived from an EMBL/GenBank/DDBJ whole genome shotgun (WGS) entry which is preliminary data.</text>
</comment>
<dbReference type="Pfam" id="PF13419">
    <property type="entry name" value="HAD_2"/>
    <property type="match status" value="1"/>
</dbReference>
<dbReference type="AlphaFoldDB" id="A0A0W1KLG1"/>
<dbReference type="OrthoDB" id="9776368at2"/>
<dbReference type="Gene3D" id="1.10.150.240">
    <property type="entry name" value="Putative phosphatase, domain 2"/>
    <property type="match status" value="1"/>
</dbReference>
<evidence type="ECO:0000313" key="1">
    <source>
        <dbReference type="EMBL" id="KTF04859.1"/>
    </source>
</evidence>
<dbReference type="EC" id="3.1.3.5" evidence="1"/>
<dbReference type="InterPro" id="IPR023198">
    <property type="entry name" value="PGP-like_dom2"/>
</dbReference>
<dbReference type="PANTHER" id="PTHR43434:SF20">
    <property type="entry name" value="5'-NUCLEOTIDASE"/>
    <property type="match status" value="1"/>
</dbReference>
<dbReference type="GO" id="GO:0004713">
    <property type="term" value="F:protein tyrosine kinase activity"/>
    <property type="evidence" value="ECO:0007669"/>
    <property type="project" value="TreeGrafter"/>
</dbReference>
<dbReference type="RefSeq" id="WP_062612245.1">
    <property type="nucleotide sequence ID" value="NZ_CALTZF010000004.1"/>
</dbReference>
<dbReference type="SFLD" id="SFLDS00003">
    <property type="entry name" value="Haloacid_Dehalogenase"/>
    <property type="match status" value="1"/>
</dbReference>
<dbReference type="Proteomes" id="UP001225576">
    <property type="component" value="Unassembled WGS sequence"/>
</dbReference>
<dbReference type="InterPro" id="IPR036412">
    <property type="entry name" value="HAD-like_sf"/>
</dbReference>
<protein>
    <submittedName>
        <fullName evidence="1">5'-nucleotidase</fullName>
        <ecNumber evidence="1">3.1.3.5</ecNumber>
    </submittedName>
    <submittedName>
        <fullName evidence="2">HAD hydrolase-like protein</fullName>
    </submittedName>
</protein>
<dbReference type="InterPro" id="IPR050155">
    <property type="entry name" value="HAD-like_hydrolase_sf"/>
</dbReference>
<dbReference type="Gene3D" id="3.40.50.1000">
    <property type="entry name" value="HAD superfamily/HAD-like"/>
    <property type="match status" value="1"/>
</dbReference>
<dbReference type="GO" id="GO:0005829">
    <property type="term" value="C:cytosol"/>
    <property type="evidence" value="ECO:0007669"/>
    <property type="project" value="TreeGrafter"/>
</dbReference>
<dbReference type="SFLD" id="SFLDG01129">
    <property type="entry name" value="C1.5:_HAD__Beta-PGM__Phosphata"/>
    <property type="match status" value="1"/>
</dbReference>
<dbReference type="EMBL" id="JASPDQ010000003">
    <property type="protein sequence ID" value="MDK8601197.1"/>
    <property type="molecule type" value="Genomic_DNA"/>
</dbReference>
<reference evidence="1 3" key="1">
    <citation type="submission" date="2015-11" db="EMBL/GenBank/DDBJ databases">
        <title>Draft Genome Sequence of the Type Strain Trueperella bernardiae LCDC 89-0504T, Isolated from Blood Culture.</title>
        <authorList>
            <person name="Bernier A.-M."/>
            <person name="Bernard K."/>
        </authorList>
    </citation>
    <scope>NUCLEOTIDE SEQUENCE [LARGE SCALE GENOMIC DNA]</scope>
    <source>
        <strain evidence="1 3">LCDC 89-0504</strain>
    </source>
</reference>
<dbReference type="GO" id="GO:0008253">
    <property type="term" value="F:5'-nucleotidase activity"/>
    <property type="evidence" value="ECO:0007669"/>
    <property type="project" value="UniProtKB-EC"/>
</dbReference>
<keyword evidence="3" id="KW-1185">Reference proteome</keyword>
<dbReference type="PATRIC" id="fig|59561.3.peg.160"/>
<organism evidence="1 3">
    <name type="scientific">Trueperella bernardiae</name>
    <dbReference type="NCBI Taxonomy" id="59561"/>
    <lineage>
        <taxon>Bacteria</taxon>
        <taxon>Bacillati</taxon>
        <taxon>Actinomycetota</taxon>
        <taxon>Actinomycetes</taxon>
        <taxon>Actinomycetales</taxon>
        <taxon>Actinomycetaceae</taxon>
        <taxon>Trueperella</taxon>
    </lineage>
</organism>
<dbReference type="Pfam" id="PF13242">
    <property type="entry name" value="Hydrolase_like"/>
    <property type="match status" value="1"/>
</dbReference>